<protein>
    <recommendedName>
        <fullName evidence="2">Signaling pathway modulator ZraP</fullName>
    </recommendedName>
    <alternativeName>
        <fullName evidence="3">Zinc resistance-associated protein</fullName>
    </alternativeName>
</protein>
<dbReference type="EMBL" id="LUUK01000078">
    <property type="protein sequence ID" value="OAI22409.1"/>
    <property type="molecule type" value="Genomic_DNA"/>
</dbReference>
<evidence type="ECO:0000256" key="5">
    <source>
        <dbReference type="SAM" id="SignalP"/>
    </source>
</evidence>
<comment type="similarity">
    <text evidence="1">Belongs to the ZraP family.</text>
</comment>
<evidence type="ECO:0000313" key="6">
    <source>
        <dbReference type="EMBL" id="OAI22409.1"/>
    </source>
</evidence>
<evidence type="ECO:0000256" key="4">
    <source>
        <dbReference type="SAM" id="MobiDB-lite"/>
    </source>
</evidence>
<dbReference type="OrthoDB" id="5571880at2"/>
<name>A0A177NYZ8_9GAMM</name>
<comment type="caution">
    <text evidence="6">The sequence shown here is derived from an EMBL/GenBank/DDBJ whole genome shotgun (WGS) entry which is preliminary data.</text>
</comment>
<sequence length="108" mass="12612">MIKPLLMLAALILPLTATAYPSENDYGQPTDHKLEHLSKMLQLTPEQKTKLEAIFTEQHAKFRAIHEESHARIKEVLTPEQMQKMDEMRKEHMEKRQEKRGALKPNQP</sequence>
<accession>A0A177NYZ8</accession>
<dbReference type="Gene3D" id="1.20.120.1490">
    <property type="match status" value="1"/>
</dbReference>
<feature type="compositionally biased region" description="Basic and acidic residues" evidence="4">
    <location>
        <begin position="80"/>
        <end position="101"/>
    </location>
</feature>
<dbReference type="AlphaFoldDB" id="A0A177NYZ8"/>
<feature type="signal peptide" evidence="5">
    <location>
        <begin position="1"/>
        <end position="19"/>
    </location>
</feature>
<evidence type="ECO:0000256" key="3">
    <source>
        <dbReference type="ARBA" id="ARBA00045001"/>
    </source>
</evidence>
<organism evidence="6 7">
    <name type="scientific">Methylomonas koyamae</name>
    <dbReference type="NCBI Taxonomy" id="702114"/>
    <lineage>
        <taxon>Bacteria</taxon>
        <taxon>Pseudomonadati</taxon>
        <taxon>Pseudomonadota</taxon>
        <taxon>Gammaproteobacteria</taxon>
        <taxon>Methylococcales</taxon>
        <taxon>Methylococcaceae</taxon>
        <taxon>Methylomonas</taxon>
    </lineage>
</organism>
<dbReference type="Pfam" id="PF13801">
    <property type="entry name" value="Metal_resist"/>
    <property type="match status" value="1"/>
</dbReference>
<feature type="chain" id="PRO_5008069743" description="Signaling pathway modulator ZraP" evidence="5">
    <location>
        <begin position="20"/>
        <end position="108"/>
    </location>
</feature>
<reference evidence="7" key="1">
    <citation type="submission" date="2016-03" db="EMBL/GenBank/DDBJ databases">
        <authorList>
            <person name="Heylen K."/>
            <person name="De Vos P."/>
            <person name="Vekeman B."/>
        </authorList>
    </citation>
    <scope>NUCLEOTIDE SEQUENCE [LARGE SCALE GENOMIC DNA]</scope>
    <source>
        <strain evidence="7">R-45383</strain>
    </source>
</reference>
<feature type="region of interest" description="Disordered" evidence="4">
    <location>
        <begin position="80"/>
        <end position="108"/>
    </location>
</feature>
<keyword evidence="7" id="KW-1185">Reference proteome</keyword>
<gene>
    <name evidence="6" type="ORF">A1355_02005</name>
</gene>
<dbReference type="RefSeq" id="WP_064026356.1">
    <property type="nucleotide sequence ID" value="NZ_LUUK01000078.1"/>
</dbReference>
<evidence type="ECO:0000256" key="1">
    <source>
        <dbReference type="ARBA" id="ARBA00044945"/>
    </source>
</evidence>
<keyword evidence="5" id="KW-0732">Signal</keyword>
<dbReference type="STRING" id="702114.A1355_02005"/>
<proteinExistence type="inferred from homology"/>
<evidence type="ECO:0000256" key="2">
    <source>
        <dbReference type="ARBA" id="ARBA00044983"/>
    </source>
</evidence>
<dbReference type="Proteomes" id="UP000077628">
    <property type="component" value="Unassembled WGS sequence"/>
</dbReference>
<evidence type="ECO:0000313" key="7">
    <source>
        <dbReference type="Proteomes" id="UP000077628"/>
    </source>
</evidence>
<dbReference type="InterPro" id="IPR025961">
    <property type="entry name" value="Metal_resist"/>
</dbReference>